<dbReference type="EMBL" id="JBBNAF010000007">
    <property type="protein sequence ID" value="KAK9128897.1"/>
    <property type="molecule type" value="Genomic_DNA"/>
</dbReference>
<dbReference type="InterPro" id="IPR045884">
    <property type="entry name" value="At5g59350-like"/>
</dbReference>
<feature type="transmembrane region" description="Helical" evidence="1">
    <location>
        <begin position="6"/>
        <end position="30"/>
    </location>
</feature>
<name>A0AAP0J9R9_9MAGN</name>
<evidence type="ECO:0000313" key="2">
    <source>
        <dbReference type="EMBL" id="KAK9128897.1"/>
    </source>
</evidence>
<keyword evidence="3" id="KW-1185">Reference proteome</keyword>
<evidence type="ECO:0000256" key="1">
    <source>
        <dbReference type="SAM" id="Phobius"/>
    </source>
</evidence>
<comment type="caution">
    <text evidence="2">The sequence shown here is derived from an EMBL/GenBank/DDBJ whole genome shotgun (WGS) entry which is preliminary data.</text>
</comment>
<dbReference type="AlphaFoldDB" id="A0AAP0J9R9"/>
<dbReference type="Proteomes" id="UP001420932">
    <property type="component" value="Unassembled WGS sequence"/>
</dbReference>
<reference evidence="2 3" key="1">
    <citation type="submission" date="2024-01" db="EMBL/GenBank/DDBJ databases">
        <title>Genome assemblies of Stephania.</title>
        <authorList>
            <person name="Yang L."/>
        </authorList>
    </citation>
    <scope>NUCLEOTIDE SEQUENCE [LARGE SCALE GENOMIC DNA]</scope>
    <source>
        <strain evidence="2">YNDBR</strain>
        <tissue evidence="2">Leaf</tissue>
    </source>
</reference>
<keyword evidence="1" id="KW-1133">Transmembrane helix</keyword>
<evidence type="ECO:0000313" key="3">
    <source>
        <dbReference type="Proteomes" id="UP001420932"/>
    </source>
</evidence>
<gene>
    <name evidence="2" type="ORF">Syun_017694</name>
</gene>
<accession>A0AAP0J9R9</accession>
<protein>
    <submittedName>
        <fullName evidence="2">Uncharacterized protein</fullName>
    </submittedName>
</protein>
<sequence length="260" mass="28758">MSSLSGLGLGLSVVLCILLLALISEIYYMFLWRKKSIDDIEAQVGYSTPPRHLFNFICRNKSFFNPTSVLSVSQGHELQGQELELDSNSSSKQFFVSPCFGNGIESELMVEHNIAGPPRLLFTITEETKEDLESDDGRLTSDRSLGGSRMSLRDFLSVETPFMTPLSSPPFLDPPISPRVESYCHNGFNPLFESSATVNSGKFSPPSKFKFLRDAEEKLYIRNLMEEAQLKLRAQASSSVHSDDVGKAIHDSSISCAVSG</sequence>
<dbReference type="PANTHER" id="PTHR34054">
    <property type="entry name" value="EXPRESSED PROTEIN"/>
    <property type="match status" value="1"/>
</dbReference>
<dbReference type="PANTHER" id="PTHR34054:SF2">
    <property type="entry name" value="EXPRESSED PROTEIN"/>
    <property type="match status" value="1"/>
</dbReference>
<keyword evidence="1" id="KW-0812">Transmembrane</keyword>
<organism evidence="2 3">
    <name type="scientific">Stephania yunnanensis</name>
    <dbReference type="NCBI Taxonomy" id="152371"/>
    <lineage>
        <taxon>Eukaryota</taxon>
        <taxon>Viridiplantae</taxon>
        <taxon>Streptophyta</taxon>
        <taxon>Embryophyta</taxon>
        <taxon>Tracheophyta</taxon>
        <taxon>Spermatophyta</taxon>
        <taxon>Magnoliopsida</taxon>
        <taxon>Ranunculales</taxon>
        <taxon>Menispermaceae</taxon>
        <taxon>Menispermoideae</taxon>
        <taxon>Cissampelideae</taxon>
        <taxon>Stephania</taxon>
    </lineage>
</organism>
<proteinExistence type="predicted"/>
<keyword evidence="1" id="KW-0472">Membrane</keyword>